<gene>
    <name evidence="1" type="ORF">AJ85_00410</name>
</gene>
<accession>A0A4S4K2W6</accession>
<dbReference type="EMBL" id="JALP01000033">
    <property type="protein sequence ID" value="THG91961.1"/>
    <property type="molecule type" value="Genomic_DNA"/>
</dbReference>
<dbReference type="InterPro" id="IPR048146">
    <property type="entry name" value="RAxF_45-like"/>
</dbReference>
<evidence type="ECO:0000313" key="2">
    <source>
        <dbReference type="Proteomes" id="UP000297014"/>
    </source>
</evidence>
<proteinExistence type="predicted"/>
<sequence length="39" mass="4319">MCNQAVCVHDGMTKFMLVCRAKFAVLVVDGRDLSFLATK</sequence>
<name>A0A4S4K2W6_ALKAL</name>
<dbReference type="Proteomes" id="UP000297014">
    <property type="component" value="Unassembled WGS sequence"/>
</dbReference>
<dbReference type="RefSeq" id="WP_326938300.1">
    <property type="nucleotide sequence ID" value="NZ_ALPT02000024.1"/>
</dbReference>
<protein>
    <submittedName>
        <fullName evidence="1">Uncharacterized protein</fullName>
    </submittedName>
</protein>
<reference evidence="1 2" key="1">
    <citation type="submission" date="2014-01" db="EMBL/GenBank/DDBJ databases">
        <title>Draft genome sequencing of Bacillus alcalophilus CGMCC 1.3604.</title>
        <authorList>
            <person name="Yang J."/>
            <person name="Diao L."/>
            <person name="Yang S."/>
        </authorList>
    </citation>
    <scope>NUCLEOTIDE SEQUENCE [LARGE SCALE GENOMIC DNA]</scope>
    <source>
        <strain evidence="1 2">CGMCC 1.3604</strain>
    </source>
</reference>
<comment type="caution">
    <text evidence="1">The sequence shown here is derived from an EMBL/GenBank/DDBJ whole genome shotgun (WGS) entry which is preliminary data.</text>
</comment>
<evidence type="ECO:0000313" key="1">
    <source>
        <dbReference type="EMBL" id="THG91961.1"/>
    </source>
</evidence>
<dbReference type="NCBIfam" id="NF041642">
    <property type="entry name" value="RAxF_45"/>
    <property type="match status" value="1"/>
</dbReference>
<organism evidence="1 2">
    <name type="scientific">Alkalihalobacillus alcalophilus ATCC 27647 = CGMCC 1.3604</name>
    <dbReference type="NCBI Taxonomy" id="1218173"/>
    <lineage>
        <taxon>Bacteria</taxon>
        <taxon>Bacillati</taxon>
        <taxon>Bacillota</taxon>
        <taxon>Bacilli</taxon>
        <taxon>Bacillales</taxon>
        <taxon>Bacillaceae</taxon>
        <taxon>Alkalihalobacillus</taxon>
    </lineage>
</organism>
<dbReference type="AlphaFoldDB" id="A0A4S4K2W6"/>